<proteinExistence type="predicted"/>
<organismHost>
    <name type="scientific">Escherichia coli</name>
    <dbReference type="NCBI Taxonomy" id="562"/>
</organismHost>
<organism evidence="1 2">
    <name type="scientific">Escherichia phage RB16</name>
    <dbReference type="NCBI Taxonomy" id="2681599"/>
    <lineage>
        <taxon>Viruses</taxon>
        <taxon>Duplodnaviria</taxon>
        <taxon>Heunggongvirae</taxon>
        <taxon>Uroviricota</taxon>
        <taxon>Caudoviricetes</taxon>
        <taxon>Pantevenvirales</taxon>
        <taxon>Straboviridae</taxon>
        <taxon>Pseudotevenvirus</taxon>
        <taxon>Pseudotevenvirus RB16</taxon>
    </lineage>
</organism>
<gene>
    <name evidence="1" type="primary">rIIB</name>
    <name evidence="1" type="ORF">RB16p001</name>
</gene>
<accession>D9IC62</accession>
<reference evidence="1 2" key="1">
    <citation type="journal article" date="2010" name="Virol. J.">
        <title>Genomes of the T4-related bacteriophages as windows on microbial genome evolution.</title>
        <authorList>
            <person name="Petrov V.M."/>
            <person name="Ratnayaka S."/>
            <person name="Nolan J.M."/>
            <person name="Miller E.S."/>
            <person name="Karam J.D."/>
        </authorList>
    </citation>
    <scope>NUCLEOTIDE SEQUENCE [LARGE SCALE GENOMIC DNA]</scope>
</reference>
<evidence type="ECO:0000313" key="2">
    <source>
        <dbReference type="Proteomes" id="UP000001091"/>
    </source>
</evidence>
<keyword evidence="2" id="KW-1185">Reference proteome</keyword>
<sequence length="299" mass="33738">MRTVKILDDVQKKAVYEGFLTSANKTALAKQFGVSVRTIGRVITEQHAKYAHEEQKPLPKTDTGSKMIGSESFITLVRNGEIITADSNHPNFEKAHVLLTKGDIEGVAALLNTKQALKVFSKGNIKIIGHKVMYKDVVFDSGITQRIVREMYNERPYEHLVNFFEKLMQNPSRDAVYQLYGFLVHNDIELADDGDFYAWKRVSEDYKDMATGKFDNSPGAIVKMPRNQVDEDKHKTCSCGLHVAAKSYLPHYGGGRGRVIQVKVNPRDVVAIPVDYDNAKMRVCRYQVMTDVTAGFSHY</sequence>
<dbReference type="EMBL" id="HM134276">
    <property type="protein sequence ID" value="ADJ55305.1"/>
    <property type="molecule type" value="Genomic_DNA"/>
</dbReference>
<evidence type="ECO:0000313" key="1">
    <source>
        <dbReference type="EMBL" id="ADJ55305.1"/>
    </source>
</evidence>
<name>D9IC62_BPRB1</name>
<dbReference type="GeneID" id="9713014"/>
<dbReference type="Proteomes" id="UP000001091">
    <property type="component" value="Segment"/>
</dbReference>
<protein>
    <submittedName>
        <fullName evidence="1">RIIB protector from prophage-induced early lysis</fullName>
    </submittedName>
</protein>
<dbReference type="KEGG" id="vg:9713014"/>
<dbReference type="RefSeq" id="YP_003858301.1">
    <property type="nucleotide sequence ID" value="NC_014467.1"/>
</dbReference>